<evidence type="ECO:0000313" key="2">
    <source>
        <dbReference type="EMBL" id="RYR57250.1"/>
    </source>
</evidence>
<proteinExistence type="predicted"/>
<dbReference type="EMBL" id="SDMP01000005">
    <property type="protein sequence ID" value="RYR57250.1"/>
    <property type="molecule type" value="Genomic_DNA"/>
</dbReference>
<feature type="compositionally biased region" description="Polar residues" evidence="1">
    <location>
        <begin position="91"/>
        <end position="102"/>
    </location>
</feature>
<feature type="region of interest" description="Disordered" evidence="1">
    <location>
        <begin position="155"/>
        <end position="176"/>
    </location>
</feature>
<feature type="region of interest" description="Disordered" evidence="1">
    <location>
        <begin position="213"/>
        <end position="238"/>
    </location>
</feature>
<accession>A0A445D274</accession>
<feature type="compositionally biased region" description="Basic residues" evidence="1">
    <location>
        <begin position="227"/>
        <end position="238"/>
    </location>
</feature>
<name>A0A445D274_ARAHY</name>
<feature type="region of interest" description="Disordered" evidence="1">
    <location>
        <begin position="57"/>
        <end position="102"/>
    </location>
</feature>
<reference evidence="2 3" key="1">
    <citation type="submission" date="2019-01" db="EMBL/GenBank/DDBJ databases">
        <title>Sequencing of cultivated peanut Arachis hypogaea provides insights into genome evolution and oil improvement.</title>
        <authorList>
            <person name="Chen X."/>
        </authorList>
    </citation>
    <scope>NUCLEOTIDE SEQUENCE [LARGE SCALE GENOMIC DNA]</scope>
    <source>
        <strain evidence="3">cv. Fuhuasheng</strain>
        <tissue evidence="2">Leaves</tissue>
    </source>
</reference>
<sequence>MPSVMRIVSRDGSRYPMNRDGNIGIGWKWNKVESHAPTSVTVCCPILSLRCQKGRPVTMTTREPNHEPRVIEHNSTQPKRQATKRRERGNATESKQSNDYQDFITASETQSSSQYSHFTVFRFQSSSQFSEFIKFQEINRTRLAAASTEIQEKRKAEINANSDSTSNLATNPTTDHKFNFTRSVHKSTNPEYEIDEEEESDFNFEFQPQQQYEELDRNCRSSTNSKFKSRNSIKNNSKSRKSSTLLSWSLQQRLSAGVTSPLSQLWSLMLPSSRDSDDDGFAQLQQTLAAAMMDWQRWRHDGDAAEAPSSPAVKILEKGMYFDIAIIVVAVTRDLILDLRFGALVIAVIGLPFRQGNARIRGYTFTGQESDKTLEEIFVCWPTKRKVIYQIRGRSYEKTLAVLEVMPYRACEL</sequence>
<evidence type="ECO:0000256" key="1">
    <source>
        <dbReference type="SAM" id="MobiDB-lite"/>
    </source>
</evidence>
<gene>
    <name evidence="2" type="ORF">Ahy_A05g022979</name>
</gene>
<protein>
    <submittedName>
        <fullName evidence="2">Uncharacterized protein</fullName>
    </submittedName>
</protein>
<dbReference type="Proteomes" id="UP000289738">
    <property type="component" value="Chromosome A05"/>
</dbReference>
<feature type="compositionally biased region" description="Polar residues" evidence="1">
    <location>
        <begin position="159"/>
        <end position="173"/>
    </location>
</feature>
<evidence type="ECO:0000313" key="3">
    <source>
        <dbReference type="Proteomes" id="UP000289738"/>
    </source>
</evidence>
<dbReference type="AlphaFoldDB" id="A0A445D274"/>
<feature type="compositionally biased region" description="Basic and acidic residues" evidence="1">
    <location>
        <begin position="63"/>
        <end position="72"/>
    </location>
</feature>
<comment type="caution">
    <text evidence="2">The sequence shown here is derived from an EMBL/GenBank/DDBJ whole genome shotgun (WGS) entry which is preliminary data.</text>
</comment>
<keyword evidence="3" id="KW-1185">Reference proteome</keyword>
<organism evidence="2 3">
    <name type="scientific">Arachis hypogaea</name>
    <name type="common">Peanut</name>
    <dbReference type="NCBI Taxonomy" id="3818"/>
    <lineage>
        <taxon>Eukaryota</taxon>
        <taxon>Viridiplantae</taxon>
        <taxon>Streptophyta</taxon>
        <taxon>Embryophyta</taxon>
        <taxon>Tracheophyta</taxon>
        <taxon>Spermatophyta</taxon>
        <taxon>Magnoliopsida</taxon>
        <taxon>eudicotyledons</taxon>
        <taxon>Gunneridae</taxon>
        <taxon>Pentapetalae</taxon>
        <taxon>rosids</taxon>
        <taxon>fabids</taxon>
        <taxon>Fabales</taxon>
        <taxon>Fabaceae</taxon>
        <taxon>Papilionoideae</taxon>
        <taxon>50 kb inversion clade</taxon>
        <taxon>dalbergioids sensu lato</taxon>
        <taxon>Dalbergieae</taxon>
        <taxon>Pterocarpus clade</taxon>
        <taxon>Arachis</taxon>
    </lineage>
</organism>